<evidence type="ECO:0000313" key="13">
    <source>
        <dbReference type="Proteomes" id="UP001208131"/>
    </source>
</evidence>
<comment type="catalytic activity">
    <reaction evidence="1">
        <text>ATP + protein L-histidine = ADP + protein N-phospho-L-histidine.</text>
        <dbReference type="EC" id="2.7.13.3"/>
    </reaction>
</comment>
<dbReference type="EC" id="2.7.13.3" evidence="3"/>
<feature type="domain" description="Histidine kinase" evidence="11">
    <location>
        <begin position="222"/>
        <end position="326"/>
    </location>
</feature>
<evidence type="ECO:0000256" key="1">
    <source>
        <dbReference type="ARBA" id="ARBA00000085"/>
    </source>
</evidence>
<evidence type="ECO:0000313" key="12">
    <source>
        <dbReference type="EMBL" id="MCU6704483.1"/>
    </source>
</evidence>
<keyword evidence="7 12" id="KW-0418">Kinase</keyword>
<reference evidence="12 13" key="1">
    <citation type="journal article" date="2021" name="ISME Commun">
        <title>Automated analysis of genomic sequences facilitates high-throughput and comprehensive description of bacteria.</title>
        <authorList>
            <person name="Hitch T.C.A."/>
        </authorList>
    </citation>
    <scope>NUCLEOTIDE SEQUENCE [LARGE SCALE GENOMIC DNA]</scope>
    <source>
        <strain evidence="12 13">Sanger_31</strain>
    </source>
</reference>
<dbReference type="GO" id="GO:0004673">
    <property type="term" value="F:protein histidine kinase activity"/>
    <property type="evidence" value="ECO:0007669"/>
    <property type="project" value="UniProtKB-EC"/>
</dbReference>
<dbReference type="RefSeq" id="WP_267300225.1">
    <property type="nucleotide sequence ID" value="NZ_JAOQJZ010000001.1"/>
</dbReference>
<evidence type="ECO:0000256" key="7">
    <source>
        <dbReference type="ARBA" id="ARBA00022777"/>
    </source>
</evidence>
<dbReference type="PANTHER" id="PTHR45436:SF5">
    <property type="entry name" value="SENSOR HISTIDINE KINASE TRCS"/>
    <property type="match status" value="1"/>
</dbReference>
<comment type="subcellular location">
    <subcellularLocation>
        <location evidence="2">Membrane</location>
    </subcellularLocation>
</comment>
<evidence type="ECO:0000256" key="9">
    <source>
        <dbReference type="ARBA" id="ARBA00023012"/>
    </source>
</evidence>
<dbReference type="PROSITE" id="PS50109">
    <property type="entry name" value="HIS_KIN"/>
    <property type="match status" value="1"/>
</dbReference>
<evidence type="ECO:0000256" key="8">
    <source>
        <dbReference type="ARBA" id="ARBA00022989"/>
    </source>
</evidence>
<keyword evidence="4" id="KW-0597">Phosphoprotein</keyword>
<evidence type="ECO:0000256" key="10">
    <source>
        <dbReference type="ARBA" id="ARBA00023136"/>
    </source>
</evidence>
<proteinExistence type="predicted"/>
<dbReference type="GO" id="GO:0005886">
    <property type="term" value="C:plasma membrane"/>
    <property type="evidence" value="ECO:0007669"/>
    <property type="project" value="TreeGrafter"/>
</dbReference>
<evidence type="ECO:0000256" key="5">
    <source>
        <dbReference type="ARBA" id="ARBA00022679"/>
    </source>
</evidence>
<dbReference type="InterPro" id="IPR005467">
    <property type="entry name" value="His_kinase_dom"/>
</dbReference>
<dbReference type="InterPro" id="IPR004358">
    <property type="entry name" value="Sig_transdc_His_kin-like_C"/>
</dbReference>
<keyword evidence="8" id="KW-1133">Transmembrane helix</keyword>
<dbReference type="SMART" id="SM00387">
    <property type="entry name" value="HATPase_c"/>
    <property type="match status" value="1"/>
</dbReference>
<dbReference type="Proteomes" id="UP001208131">
    <property type="component" value="Unassembled WGS sequence"/>
</dbReference>
<keyword evidence="9" id="KW-0902">Two-component regulatory system</keyword>
<dbReference type="PRINTS" id="PR00344">
    <property type="entry name" value="BCTRLSENSOR"/>
</dbReference>
<dbReference type="EMBL" id="JAOQJZ010000001">
    <property type="protein sequence ID" value="MCU6704483.1"/>
    <property type="molecule type" value="Genomic_DNA"/>
</dbReference>
<dbReference type="PANTHER" id="PTHR45436">
    <property type="entry name" value="SENSOR HISTIDINE KINASE YKOH"/>
    <property type="match status" value="1"/>
</dbReference>
<dbReference type="SUPFAM" id="SSF55874">
    <property type="entry name" value="ATPase domain of HSP90 chaperone/DNA topoisomerase II/histidine kinase"/>
    <property type="match status" value="1"/>
</dbReference>
<dbReference type="GO" id="GO:0000160">
    <property type="term" value="P:phosphorelay signal transduction system"/>
    <property type="evidence" value="ECO:0007669"/>
    <property type="project" value="UniProtKB-KW"/>
</dbReference>
<keyword evidence="5" id="KW-0808">Transferase</keyword>
<organism evidence="12 13">
    <name type="scientific">Hominimerdicola aceti</name>
    <dbReference type="NCBI Taxonomy" id="2981726"/>
    <lineage>
        <taxon>Bacteria</taxon>
        <taxon>Bacillati</taxon>
        <taxon>Bacillota</taxon>
        <taxon>Clostridia</taxon>
        <taxon>Eubacteriales</taxon>
        <taxon>Oscillospiraceae</taxon>
        <taxon>Hominimerdicola</taxon>
    </lineage>
</organism>
<dbReference type="InterPro" id="IPR036890">
    <property type="entry name" value="HATPase_C_sf"/>
</dbReference>
<dbReference type="InterPro" id="IPR050428">
    <property type="entry name" value="TCS_sensor_his_kinase"/>
</dbReference>
<keyword evidence="6" id="KW-0812">Transmembrane</keyword>
<evidence type="ECO:0000259" key="11">
    <source>
        <dbReference type="PROSITE" id="PS50109"/>
    </source>
</evidence>
<keyword evidence="10" id="KW-0472">Membrane</keyword>
<evidence type="ECO:0000256" key="4">
    <source>
        <dbReference type="ARBA" id="ARBA00022553"/>
    </source>
</evidence>
<dbReference type="AlphaFoldDB" id="A0AAE3IE13"/>
<dbReference type="Gene3D" id="3.30.565.10">
    <property type="entry name" value="Histidine kinase-like ATPase, C-terminal domain"/>
    <property type="match status" value="1"/>
</dbReference>
<evidence type="ECO:0000256" key="2">
    <source>
        <dbReference type="ARBA" id="ARBA00004370"/>
    </source>
</evidence>
<dbReference type="Pfam" id="PF02518">
    <property type="entry name" value="HATPase_c"/>
    <property type="match status" value="1"/>
</dbReference>
<name>A0AAE3IE13_9FIRM</name>
<gene>
    <name evidence="12" type="ORF">OCV57_00895</name>
</gene>
<sequence>MELTSSVKEIYAQSEENIILTDAELNVIWKNHGDLPDVIDISALCDTPENAFILPVEKTATFEYKGRFADSAAMRFEPLRDNGIITNYLIHYYSCMDIERLSDKSGYLRFKSNFLGNIRMELSKMLAMLDSQKESFSSKAGTEYEHFDHEARLRILKTFSATVNMTELAKYFSGNFTTEYQSLSDICGEVCDEEGNLLEEDGCIFRYSIDPCIYFETNKSLIKNVLVNLLVNAYMYNDKEQRQVELILKTEGDRIILSVSDNGNGMTDDVWQAAITPFGTFQKYSSSEALGLALAKCFCDRFDGELSYRSEIGKGTCVTMSFPCDSRGLPKEFHVSRMPPIPNPYGSTYCIMAKGLDPLK</sequence>
<protein>
    <recommendedName>
        <fullName evidence="3">histidine kinase</fullName>
        <ecNumber evidence="3">2.7.13.3</ecNumber>
    </recommendedName>
</protein>
<accession>A0AAE3IE13</accession>
<evidence type="ECO:0000256" key="6">
    <source>
        <dbReference type="ARBA" id="ARBA00022692"/>
    </source>
</evidence>
<keyword evidence="13" id="KW-1185">Reference proteome</keyword>
<evidence type="ECO:0000256" key="3">
    <source>
        <dbReference type="ARBA" id="ARBA00012438"/>
    </source>
</evidence>
<dbReference type="InterPro" id="IPR003594">
    <property type="entry name" value="HATPase_dom"/>
</dbReference>
<comment type="caution">
    <text evidence="12">The sequence shown here is derived from an EMBL/GenBank/DDBJ whole genome shotgun (WGS) entry which is preliminary data.</text>
</comment>